<keyword evidence="4" id="KW-1185">Reference proteome</keyword>
<gene>
    <name evidence="3" type="ORF">BDK63_000176</name>
</gene>
<feature type="region of interest" description="Disordered" evidence="1">
    <location>
        <begin position="440"/>
        <end position="459"/>
    </location>
</feature>
<comment type="caution">
    <text evidence="3">The sequence shown here is derived from an EMBL/GenBank/DDBJ whole genome shotgun (WGS) entry which is preliminary data.</text>
</comment>
<dbReference type="InterPro" id="IPR018723">
    <property type="entry name" value="DUF2254_membrane"/>
</dbReference>
<proteinExistence type="predicted"/>
<sequence length="459" mass="50240">MKTLIFRYWDRTRSSLWFIPTLMAIVAVLLAFCSVALDRAVTNWLWHAWDWTFTGGAEGASAVLGVIAGSMITIAGVVFSMTLVALSLVTSQLGPRLLRNFLRDTTTQVVLGTFVATFLYCLLVLLTIRREEEVAFVPNVSVALGVFLAVASVGVLIYFIHHVSVSMQANEIVARVSKELIAATGRLFPEHIGQGAPEESRAPPEAEFLDAFERQSRSIPANADGYLQFIDTEALLALAVQQDVVIRLERIPGHYVVAGCPLMRVWPGERVADIPVARANAAFALGNQRASGQDIEFAVTQLVEIALRALSTGVNDPFTAITCIDHLASALSRLAIRQKPSPYRHDSQGRLRVIALAATFPEVTGVAFNQIRQQARSNAAVTIRLLETIAVVARFTHRPEDRAALLLHADMIVRGAREGLLETEDLRVAEERYRTAMQLCSGTGDVSPDPSGHTEPRHL</sequence>
<keyword evidence="2" id="KW-0472">Membrane</keyword>
<feature type="transmembrane region" description="Helical" evidence="2">
    <location>
        <begin position="140"/>
        <end position="160"/>
    </location>
</feature>
<protein>
    <submittedName>
        <fullName evidence="3">Putative membrane protein</fullName>
    </submittedName>
</protein>
<dbReference type="RefSeq" id="WP_183329424.1">
    <property type="nucleotide sequence ID" value="NZ_JACHZF010000001.1"/>
</dbReference>
<reference evidence="3 4" key="1">
    <citation type="submission" date="2020-08" db="EMBL/GenBank/DDBJ databases">
        <title>Genomic Encyclopedia of Archaeal and Bacterial Type Strains, Phase II (KMG-II): from individual species to whole genera.</title>
        <authorList>
            <person name="Goeker M."/>
        </authorList>
    </citation>
    <scope>NUCLEOTIDE SEQUENCE [LARGE SCALE GENOMIC DNA]</scope>
    <source>
        <strain evidence="3 4">5AG</strain>
    </source>
</reference>
<organism evidence="3 4">
    <name type="scientific">Halomonas campaniensis</name>
    <dbReference type="NCBI Taxonomy" id="213554"/>
    <lineage>
        <taxon>Bacteria</taxon>
        <taxon>Pseudomonadati</taxon>
        <taxon>Pseudomonadota</taxon>
        <taxon>Gammaproteobacteria</taxon>
        <taxon>Oceanospirillales</taxon>
        <taxon>Halomonadaceae</taxon>
        <taxon>Halomonas</taxon>
    </lineage>
</organism>
<keyword evidence="2" id="KW-1133">Transmembrane helix</keyword>
<dbReference type="Pfam" id="PF10011">
    <property type="entry name" value="DUF2254"/>
    <property type="match status" value="1"/>
</dbReference>
<dbReference type="Proteomes" id="UP000553442">
    <property type="component" value="Unassembled WGS sequence"/>
</dbReference>
<feature type="transmembrane region" description="Helical" evidence="2">
    <location>
        <begin position="16"/>
        <end position="37"/>
    </location>
</feature>
<keyword evidence="2" id="KW-0812">Transmembrane</keyword>
<feature type="transmembrane region" description="Helical" evidence="2">
    <location>
        <begin position="62"/>
        <end position="89"/>
    </location>
</feature>
<dbReference type="AlphaFoldDB" id="A0A7W5JZU0"/>
<evidence type="ECO:0000313" key="4">
    <source>
        <dbReference type="Proteomes" id="UP000553442"/>
    </source>
</evidence>
<evidence type="ECO:0000256" key="1">
    <source>
        <dbReference type="SAM" id="MobiDB-lite"/>
    </source>
</evidence>
<evidence type="ECO:0000256" key="2">
    <source>
        <dbReference type="SAM" id="Phobius"/>
    </source>
</evidence>
<evidence type="ECO:0000313" key="3">
    <source>
        <dbReference type="EMBL" id="MBB3329340.1"/>
    </source>
</evidence>
<accession>A0A7W5JZU0</accession>
<feature type="transmembrane region" description="Helical" evidence="2">
    <location>
        <begin position="109"/>
        <end position="128"/>
    </location>
</feature>
<dbReference type="EMBL" id="JACHZF010000001">
    <property type="protein sequence ID" value="MBB3329340.1"/>
    <property type="molecule type" value="Genomic_DNA"/>
</dbReference>
<name>A0A7W5JZU0_9GAMM</name>